<dbReference type="Proteomes" id="UP000219565">
    <property type="component" value="Unassembled WGS sequence"/>
</dbReference>
<sequence length="150" mass="15686">MVRGTFFASTVALTGALMLAAAGPAAADTRLSVGPARIATPGDPASPLNVEITYACDPGQANRLEVKAENGNLDGEVRRGWADVVCDGEPGTTTVSVESFARVGDAVDGGLFLEDAYREGQKIELTVELIKFAPGQNEVVDSVMRYAIVQ</sequence>
<proteinExistence type="predicted"/>
<feature type="signal peptide" evidence="1">
    <location>
        <begin position="1"/>
        <end position="27"/>
    </location>
</feature>
<protein>
    <submittedName>
        <fullName evidence="2">Uncharacterized protein</fullName>
    </submittedName>
</protein>
<dbReference type="EMBL" id="OBEG01000001">
    <property type="protein sequence ID" value="SNY77443.1"/>
    <property type="molecule type" value="Genomic_DNA"/>
</dbReference>
<evidence type="ECO:0000313" key="3">
    <source>
        <dbReference type="Proteomes" id="UP000219565"/>
    </source>
</evidence>
<dbReference type="AlphaFoldDB" id="A0A285KYW0"/>
<keyword evidence="1" id="KW-0732">Signal</keyword>
<evidence type="ECO:0000313" key="2">
    <source>
        <dbReference type="EMBL" id="SNY77443.1"/>
    </source>
</evidence>
<accession>A0A285KYW0</accession>
<evidence type="ECO:0000256" key="1">
    <source>
        <dbReference type="SAM" id="SignalP"/>
    </source>
</evidence>
<keyword evidence="3" id="KW-1185">Reference proteome</keyword>
<gene>
    <name evidence="2" type="ORF">SAMN04244553_1008</name>
</gene>
<name>A0A285KYW0_9NOCA</name>
<organism evidence="2 3">
    <name type="scientific">Nocardia amikacinitolerans</name>
    <dbReference type="NCBI Taxonomy" id="756689"/>
    <lineage>
        <taxon>Bacteria</taxon>
        <taxon>Bacillati</taxon>
        <taxon>Actinomycetota</taxon>
        <taxon>Actinomycetes</taxon>
        <taxon>Mycobacteriales</taxon>
        <taxon>Nocardiaceae</taxon>
        <taxon>Nocardia</taxon>
    </lineage>
</organism>
<feature type="chain" id="PRO_5013080580" evidence="1">
    <location>
        <begin position="28"/>
        <end position="150"/>
    </location>
</feature>
<reference evidence="2 3" key="1">
    <citation type="submission" date="2017-09" db="EMBL/GenBank/DDBJ databases">
        <authorList>
            <person name="Ehlers B."/>
            <person name="Leendertz F.H."/>
        </authorList>
    </citation>
    <scope>NUCLEOTIDE SEQUENCE [LARGE SCALE GENOMIC DNA]</scope>
    <source>
        <strain evidence="2 3">DSM 45537</strain>
    </source>
</reference>